<comment type="caution">
    <text evidence="1">The sequence shown here is derived from an EMBL/GenBank/DDBJ whole genome shotgun (WGS) entry which is preliminary data.</text>
</comment>
<dbReference type="Proteomes" id="UP001595420">
    <property type="component" value="Unassembled WGS sequence"/>
</dbReference>
<accession>A0ABV7BYH6</accession>
<name>A0ABV7BYH6_9PROT</name>
<proteinExistence type="predicted"/>
<keyword evidence="2" id="KW-1185">Reference proteome</keyword>
<protein>
    <submittedName>
        <fullName evidence="1">Phospholipase D family protein</fullName>
    </submittedName>
</protein>
<gene>
    <name evidence="1" type="ORF">ACFOD3_16775</name>
</gene>
<dbReference type="EMBL" id="JBHRSB010000005">
    <property type="protein sequence ID" value="MFC3001563.1"/>
    <property type="molecule type" value="Genomic_DNA"/>
</dbReference>
<dbReference type="CDD" id="cd09117">
    <property type="entry name" value="PLDc_Bfil_DEXD_like"/>
    <property type="match status" value="1"/>
</dbReference>
<reference evidence="2" key="1">
    <citation type="journal article" date="2019" name="Int. J. Syst. Evol. Microbiol.">
        <title>The Global Catalogue of Microorganisms (GCM) 10K type strain sequencing project: providing services to taxonomists for standard genome sequencing and annotation.</title>
        <authorList>
            <consortium name="The Broad Institute Genomics Platform"/>
            <consortium name="The Broad Institute Genome Sequencing Center for Infectious Disease"/>
            <person name="Wu L."/>
            <person name="Ma J."/>
        </authorList>
    </citation>
    <scope>NUCLEOTIDE SEQUENCE [LARGE SCALE GENOMIC DNA]</scope>
    <source>
        <strain evidence="2">CGMCC 1.16855</strain>
    </source>
</reference>
<organism evidence="1 2">
    <name type="scientific">Falsiroseomonas tokyonensis</name>
    <dbReference type="NCBI Taxonomy" id="430521"/>
    <lineage>
        <taxon>Bacteria</taxon>
        <taxon>Pseudomonadati</taxon>
        <taxon>Pseudomonadota</taxon>
        <taxon>Alphaproteobacteria</taxon>
        <taxon>Acetobacterales</taxon>
        <taxon>Roseomonadaceae</taxon>
        <taxon>Falsiroseomonas</taxon>
    </lineage>
</organism>
<evidence type="ECO:0000313" key="1">
    <source>
        <dbReference type="EMBL" id="MFC3001563.1"/>
    </source>
</evidence>
<dbReference type="Gene3D" id="3.30.870.10">
    <property type="entry name" value="Endonuclease Chain A"/>
    <property type="match status" value="1"/>
</dbReference>
<sequence>MAKARVIFQPVLGGVFHATEVGKLLAAKTPTAVTISSAYVHSQGVRTISAALAPHAGICRCFIGIRNGASTLQGVKALIDLGASVYAVDTGSQRRIFHPKFYAVRHLKTATVILGSANLTYGGLGYNIETSAHISLDLKDPGDLSFIDDLTNSLDGMLTAHPKNCYKIASASQADAIFNAGLLEDETSPKFNSPVGMAASGAVPGNTVPAIGLPAMPKPPKPAPSKTGAAAKSGTAKVKASPLGTPVAFPVMFGAEVWSKPNLPKSDLQFPGASGNATGVLRLTQAKFEVAGAVIDQTTYFRKIVFGSLKWATSSGKETAQAQFTLTIAGVIVGTFDLMLSHKAAWEAGQGNYTTGLHWGAALPLINDASLVGRELRLYAPAAPGAPYVISID</sequence>
<evidence type="ECO:0000313" key="2">
    <source>
        <dbReference type="Proteomes" id="UP001595420"/>
    </source>
</evidence>